<dbReference type="STRING" id="3983.A0A2C9UPV6"/>
<evidence type="ECO:0000313" key="10">
    <source>
        <dbReference type="Proteomes" id="UP000091857"/>
    </source>
</evidence>
<evidence type="ECO:0000256" key="2">
    <source>
        <dbReference type="ARBA" id="ARBA00022729"/>
    </source>
</evidence>
<dbReference type="GO" id="GO:0048316">
    <property type="term" value="P:seed development"/>
    <property type="evidence" value="ECO:0007669"/>
    <property type="project" value="UniProtKB-ARBA"/>
</dbReference>
<evidence type="ECO:0000256" key="5">
    <source>
        <dbReference type="ARBA" id="ARBA00023157"/>
    </source>
</evidence>
<dbReference type="FunFam" id="2.60.120.10:FF:000073">
    <property type="entry name" value="Glycinin G1"/>
    <property type="match status" value="1"/>
</dbReference>
<dbReference type="Pfam" id="PF00190">
    <property type="entry name" value="Cupin_1"/>
    <property type="match status" value="2"/>
</dbReference>
<dbReference type="SUPFAM" id="SSF51182">
    <property type="entry name" value="RmlC-like cupins"/>
    <property type="match status" value="1"/>
</dbReference>
<dbReference type="SMART" id="SM00835">
    <property type="entry name" value="Cupin_1"/>
    <property type="match status" value="2"/>
</dbReference>
<dbReference type="GO" id="GO:0045735">
    <property type="term" value="F:nutrient reservoir activity"/>
    <property type="evidence" value="ECO:0007669"/>
    <property type="project" value="UniProtKB-KW"/>
</dbReference>
<keyword evidence="10" id="KW-1185">Reference proteome</keyword>
<dbReference type="Proteomes" id="UP000091857">
    <property type="component" value="Chromosome 13"/>
</dbReference>
<feature type="signal peptide" evidence="7">
    <location>
        <begin position="1"/>
        <end position="23"/>
    </location>
</feature>
<proteinExistence type="inferred from homology"/>
<feature type="compositionally biased region" description="Basic and acidic residues" evidence="6">
    <location>
        <begin position="269"/>
        <end position="289"/>
    </location>
</feature>
<evidence type="ECO:0000256" key="4">
    <source>
        <dbReference type="ARBA" id="ARBA00023129"/>
    </source>
</evidence>
<keyword evidence="5" id="KW-1015">Disulfide bond</keyword>
<dbReference type="PANTHER" id="PTHR31189:SF35">
    <property type="entry name" value="12S SEED STORAGE PROTEIN CRB"/>
    <property type="match status" value="1"/>
</dbReference>
<comment type="caution">
    <text evidence="9">The sequence shown here is derived from an EMBL/GenBank/DDBJ whole genome shotgun (WGS) entry which is preliminary data.</text>
</comment>
<dbReference type="CDD" id="cd02242">
    <property type="entry name" value="cupin_11S_legumin_N"/>
    <property type="match status" value="1"/>
</dbReference>
<feature type="chain" id="PRO_5012112738" description="Cupin type-1 domain-containing protein" evidence="7">
    <location>
        <begin position="24"/>
        <end position="476"/>
    </location>
</feature>
<feature type="region of interest" description="Disordered" evidence="6">
    <location>
        <begin position="265"/>
        <end position="289"/>
    </location>
</feature>
<dbReference type="EMBL" id="CM004399">
    <property type="protein sequence ID" value="OAY32644.1"/>
    <property type="molecule type" value="Genomic_DNA"/>
</dbReference>
<gene>
    <name evidence="9" type="ORF">MANES_13G034500v8</name>
</gene>
<dbReference type="OMA" id="AHWIYNT"/>
<dbReference type="AlphaFoldDB" id="A0A2C9UPV6"/>
<feature type="domain" description="Cupin type-1" evidence="8">
    <location>
        <begin position="303"/>
        <end position="452"/>
    </location>
</feature>
<dbReference type="OrthoDB" id="2016041at2759"/>
<evidence type="ECO:0000256" key="6">
    <source>
        <dbReference type="SAM" id="MobiDB-lite"/>
    </source>
</evidence>
<reference evidence="10" key="1">
    <citation type="journal article" date="2016" name="Nat. Biotechnol.">
        <title>Sequencing wild and cultivated cassava and related species reveals extensive interspecific hybridization and genetic diversity.</title>
        <authorList>
            <person name="Bredeson J.V."/>
            <person name="Lyons J.B."/>
            <person name="Prochnik S.E."/>
            <person name="Wu G.A."/>
            <person name="Ha C.M."/>
            <person name="Edsinger-Gonzales E."/>
            <person name="Grimwood J."/>
            <person name="Schmutz J."/>
            <person name="Rabbi I.Y."/>
            <person name="Egesi C."/>
            <person name="Nauluvula P."/>
            <person name="Lebot V."/>
            <person name="Ndunguru J."/>
            <person name="Mkamilo G."/>
            <person name="Bart R.S."/>
            <person name="Setter T.L."/>
            <person name="Gleadow R.M."/>
            <person name="Kulakow P."/>
            <person name="Ferguson M.E."/>
            <person name="Rounsley S."/>
            <person name="Rokhsar D.S."/>
        </authorList>
    </citation>
    <scope>NUCLEOTIDE SEQUENCE [LARGE SCALE GENOMIC DNA]</scope>
    <source>
        <strain evidence="10">cv. AM560-2</strain>
    </source>
</reference>
<dbReference type="PRINTS" id="PR00439">
    <property type="entry name" value="11SGLOBULIN"/>
</dbReference>
<organism evidence="9 10">
    <name type="scientific">Manihot esculenta</name>
    <name type="common">Cassava</name>
    <name type="synonym">Jatropha manihot</name>
    <dbReference type="NCBI Taxonomy" id="3983"/>
    <lineage>
        <taxon>Eukaryota</taxon>
        <taxon>Viridiplantae</taxon>
        <taxon>Streptophyta</taxon>
        <taxon>Embryophyta</taxon>
        <taxon>Tracheophyta</taxon>
        <taxon>Spermatophyta</taxon>
        <taxon>Magnoliopsida</taxon>
        <taxon>eudicotyledons</taxon>
        <taxon>Gunneridae</taxon>
        <taxon>Pentapetalae</taxon>
        <taxon>rosids</taxon>
        <taxon>fabids</taxon>
        <taxon>Malpighiales</taxon>
        <taxon>Euphorbiaceae</taxon>
        <taxon>Crotonoideae</taxon>
        <taxon>Manihoteae</taxon>
        <taxon>Manihot</taxon>
    </lineage>
</organism>
<dbReference type="InterPro" id="IPR014710">
    <property type="entry name" value="RmlC-like_jellyroll"/>
</dbReference>
<dbReference type="Gramene" id="Manes.13G034500.1.v8.1">
    <property type="protein sequence ID" value="Manes.13G034500.1.v8.1.CDS"/>
    <property type="gene ID" value="Manes.13G034500.v8.1"/>
</dbReference>
<dbReference type="InterPro" id="IPR006045">
    <property type="entry name" value="Cupin_1"/>
</dbReference>
<feature type="domain" description="Cupin type-1" evidence="8">
    <location>
        <begin position="38"/>
        <end position="241"/>
    </location>
</feature>
<keyword evidence="4" id="KW-0708">Seed storage protein</keyword>
<dbReference type="InterPro" id="IPR050253">
    <property type="entry name" value="Seed_Storage-Functional"/>
</dbReference>
<dbReference type="Gene3D" id="2.60.120.10">
    <property type="entry name" value="Jelly Rolls"/>
    <property type="match status" value="2"/>
</dbReference>
<comment type="similarity">
    <text evidence="1">Belongs to the 11S seed storage protein (globulins) family.</text>
</comment>
<sequence>MAKPNLLFSLSLCLLVLFHGSSAVRQHQPQHECQLDRIDALEPDNRVESEAGVVESWNPNEPQFQCTGVAVVRRTIEPRGLLLPSYSNAPQLVYIVRGRGVSGSIYAGCPETFQESQHAGGSSRDQDQHQKVRSFRPGDIIAIPAGVAHWCYNDGNEPVVAVSVLDVHNRANQLDVNPRHFYLAGNPEEEFPQRYDERRDPRDPGRGIFREPERRTCNNLFCGMDSRFLAEAFNVNEQLARKLQSENDFRGSIVRVERQLQVVRPPRTQQERQEQLQRERVSPGRGEHYNGLEETFCSMRVIENIADSSRVDVFVPEAGRVSTVNSHNLPILQRIQLSASHVVLRNNAVRLPHWHMNAHSVMYVVRGQAQVQVVDENGNAVFDGNVREGQVLTVPQNFAVVKRTERDMFEYVEFKTNDNAMTNDLAGRASTIRALPVEVVANAYRLSLEDARRLKYSTQETTLTSARPPTGRWADA</sequence>
<dbReference type="InterPro" id="IPR011051">
    <property type="entry name" value="RmlC_Cupin_sf"/>
</dbReference>
<dbReference type="FunFam" id="2.60.120.10:FF:000124">
    <property type="entry name" value="Glycinin G5"/>
    <property type="match status" value="1"/>
</dbReference>
<evidence type="ECO:0000256" key="1">
    <source>
        <dbReference type="ARBA" id="ARBA00007178"/>
    </source>
</evidence>
<evidence type="ECO:0000259" key="8">
    <source>
        <dbReference type="SMART" id="SM00835"/>
    </source>
</evidence>
<dbReference type="CDD" id="cd02243">
    <property type="entry name" value="cupin_11S_legumin_C"/>
    <property type="match status" value="1"/>
</dbReference>
<name>A0A2C9UPV6_MANES</name>
<evidence type="ECO:0000256" key="3">
    <source>
        <dbReference type="ARBA" id="ARBA00022761"/>
    </source>
</evidence>
<protein>
    <recommendedName>
        <fullName evidence="8">Cupin type-1 domain-containing protein</fullName>
    </recommendedName>
</protein>
<dbReference type="PANTHER" id="PTHR31189">
    <property type="entry name" value="OS03G0336100 PROTEIN-RELATED"/>
    <property type="match status" value="1"/>
</dbReference>
<keyword evidence="2 7" id="KW-0732">Signal</keyword>
<dbReference type="InterPro" id="IPR006044">
    <property type="entry name" value="11S_seedstore_pln"/>
</dbReference>
<accession>A0A2C9UPV6</accession>
<evidence type="ECO:0000313" key="9">
    <source>
        <dbReference type="EMBL" id="OAY32644.1"/>
    </source>
</evidence>
<evidence type="ECO:0000256" key="7">
    <source>
        <dbReference type="SAM" id="SignalP"/>
    </source>
</evidence>
<keyword evidence="3" id="KW-0758">Storage protein</keyword>